<protein>
    <submittedName>
        <fullName evidence="1">Zn-binding protein involved in type VI secretion</fullName>
    </submittedName>
</protein>
<dbReference type="AlphaFoldDB" id="A0AAE4BTQ4"/>
<gene>
    <name evidence="1" type="ORF">HNQ88_003091</name>
</gene>
<organism evidence="1 2">
    <name type="scientific">Aureibacter tunicatorum</name>
    <dbReference type="NCBI Taxonomy" id="866807"/>
    <lineage>
        <taxon>Bacteria</taxon>
        <taxon>Pseudomonadati</taxon>
        <taxon>Bacteroidota</taxon>
        <taxon>Cytophagia</taxon>
        <taxon>Cytophagales</taxon>
        <taxon>Persicobacteraceae</taxon>
        <taxon>Aureibacter</taxon>
    </lineage>
</organism>
<accession>A0AAE4BTQ4</accession>
<dbReference type="Proteomes" id="UP001185092">
    <property type="component" value="Unassembled WGS sequence"/>
</dbReference>
<name>A0AAE4BTQ4_9BACT</name>
<reference evidence="1" key="1">
    <citation type="submission" date="2023-07" db="EMBL/GenBank/DDBJ databases">
        <title>Genomic Encyclopedia of Type Strains, Phase IV (KMG-IV): sequencing the most valuable type-strain genomes for metagenomic binning, comparative biology and taxonomic classification.</title>
        <authorList>
            <person name="Goeker M."/>
        </authorList>
    </citation>
    <scope>NUCLEOTIDE SEQUENCE</scope>
    <source>
        <strain evidence="1">DSM 26174</strain>
    </source>
</reference>
<keyword evidence="2" id="KW-1185">Reference proteome</keyword>
<proteinExistence type="predicted"/>
<sequence length="133" mass="14334">MSRAAAVKKNDTFKSSTDLHLVQIPMPFVGMVTLPLPHTFHGKFTQGLSTNVKVEGKPAAKQFSGGKNDPKHVAKGIKFMVNPTNKGNVMLASKKVKINHFGAVNIKHKVFTCNDPAPLPMGKIKGKSSVNLS</sequence>
<evidence type="ECO:0000313" key="2">
    <source>
        <dbReference type="Proteomes" id="UP001185092"/>
    </source>
</evidence>
<dbReference type="CDD" id="cd14740">
    <property type="entry name" value="PAAR_4"/>
    <property type="match status" value="1"/>
</dbReference>
<dbReference type="EMBL" id="JAVDQD010000003">
    <property type="protein sequence ID" value="MDR6240043.1"/>
    <property type="molecule type" value="Genomic_DNA"/>
</dbReference>
<dbReference type="RefSeq" id="WP_309939868.1">
    <property type="nucleotide sequence ID" value="NZ_AP025305.1"/>
</dbReference>
<evidence type="ECO:0000313" key="1">
    <source>
        <dbReference type="EMBL" id="MDR6240043.1"/>
    </source>
</evidence>
<comment type="caution">
    <text evidence="1">The sequence shown here is derived from an EMBL/GenBank/DDBJ whole genome shotgun (WGS) entry which is preliminary data.</text>
</comment>